<evidence type="ECO:0000256" key="1">
    <source>
        <dbReference type="ARBA" id="ARBA00022741"/>
    </source>
</evidence>
<evidence type="ECO:0008006" key="9">
    <source>
        <dbReference type="Google" id="ProtNLM"/>
    </source>
</evidence>
<evidence type="ECO:0000256" key="4">
    <source>
        <dbReference type="SAM" id="MobiDB-lite"/>
    </source>
</evidence>
<dbReference type="SMART" id="SM00847">
    <property type="entry name" value="HA2"/>
    <property type="match status" value="1"/>
</dbReference>
<evidence type="ECO:0000259" key="5">
    <source>
        <dbReference type="PROSITE" id="PS51192"/>
    </source>
</evidence>
<dbReference type="InterPro" id="IPR014001">
    <property type="entry name" value="Helicase_ATP-bd"/>
</dbReference>
<dbReference type="Pfam" id="PF00271">
    <property type="entry name" value="Helicase_C"/>
    <property type="match status" value="1"/>
</dbReference>
<dbReference type="EMBL" id="CP034209">
    <property type="protein sequence ID" value="QBZ65106.1"/>
    <property type="molecule type" value="Genomic_DNA"/>
</dbReference>
<dbReference type="GO" id="GO:0003723">
    <property type="term" value="F:RNA binding"/>
    <property type="evidence" value="ECO:0007669"/>
    <property type="project" value="TreeGrafter"/>
</dbReference>
<dbReference type="SMART" id="SM00490">
    <property type="entry name" value="HELICc"/>
    <property type="match status" value="1"/>
</dbReference>
<feature type="region of interest" description="Disordered" evidence="4">
    <location>
        <begin position="126"/>
        <end position="154"/>
    </location>
</feature>
<dbReference type="Gene3D" id="3.40.50.300">
    <property type="entry name" value="P-loop containing nucleotide triphosphate hydrolases"/>
    <property type="match status" value="2"/>
</dbReference>
<dbReference type="InterPro" id="IPR007502">
    <property type="entry name" value="Helicase-assoc_dom"/>
</dbReference>
<organism evidence="7 8">
    <name type="scientific">Pyricularia oryzae</name>
    <name type="common">Rice blast fungus</name>
    <name type="synonym">Magnaporthe oryzae</name>
    <dbReference type="NCBI Taxonomy" id="318829"/>
    <lineage>
        <taxon>Eukaryota</taxon>
        <taxon>Fungi</taxon>
        <taxon>Dikarya</taxon>
        <taxon>Ascomycota</taxon>
        <taxon>Pezizomycotina</taxon>
        <taxon>Sordariomycetes</taxon>
        <taxon>Sordariomycetidae</taxon>
        <taxon>Magnaporthales</taxon>
        <taxon>Pyriculariaceae</taxon>
        <taxon>Pyricularia</taxon>
    </lineage>
</organism>
<dbReference type="InterPro" id="IPR011545">
    <property type="entry name" value="DEAD/DEAH_box_helicase_dom"/>
</dbReference>
<dbReference type="InterPro" id="IPR027417">
    <property type="entry name" value="P-loop_NTPase"/>
</dbReference>
<dbReference type="SUPFAM" id="SSF52540">
    <property type="entry name" value="P-loop containing nucleoside triphosphate hydrolases"/>
    <property type="match status" value="1"/>
</dbReference>
<evidence type="ECO:0000259" key="6">
    <source>
        <dbReference type="PROSITE" id="PS51194"/>
    </source>
</evidence>
<dbReference type="PROSITE" id="PS00690">
    <property type="entry name" value="DEAH_ATP_HELICASE"/>
    <property type="match status" value="1"/>
</dbReference>
<dbReference type="Pfam" id="PF00270">
    <property type="entry name" value="DEAD"/>
    <property type="match status" value="1"/>
</dbReference>
<dbReference type="CDD" id="cd17917">
    <property type="entry name" value="DEXHc_RHA-like"/>
    <property type="match status" value="1"/>
</dbReference>
<proteinExistence type="predicted"/>
<evidence type="ECO:0000256" key="2">
    <source>
        <dbReference type="ARBA" id="ARBA00022801"/>
    </source>
</evidence>
<feature type="domain" description="Helicase C-terminal" evidence="6">
    <location>
        <begin position="861"/>
        <end position="1041"/>
    </location>
</feature>
<dbReference type="PROSITE" id="PS51194">
    <property type="entry name" value="HELICASE_CTER"/>
    <property type="match status" value="1"/>
</dbReference>
<dbReference type="GO" id="GO:1990904">
    <property type="term" value="C:ribonucleoprotein complex"/>
    <property type="evidence" value="ECO:0007669"/>
    <property type="project" value="UniProtKB-ARBA"/>
</dbReference>
<protein>
    <recommendedName>
        <fullName evidence="9">P-loop containing nucleoside triphosphate hydrolase protein</fullName>
    </recommendedName>
</protein>
<dbReference type="GO" id="GO:0016787">
    <property type="term" value="F:hydrolase activity"/>
    <property type="evidence" value="ECO:0007669"/>
    <property type="project" value="UniProtKB-KW"/>
</dbReference>
<dbReference type="PANTHER" id="PTHR18934:SF203">
    <property type="entry name" value="ATP-DEPENDENT RNA HELICASE A"/>
    <property type="match status" value="1"/>
</dbReference>
<dbReference type="GO" id="GO:0004386">
    <property type="term" value="F:helicase activity"/>
    <property type="evidence" value="ECO:0007669"/>
    <property type="project" value="TreeGrafter"/>
</dbReference>
<dbReference type="GO" id="GO:0005524">
    <property type="term" value="F:ATP binding"/>
    <property type="evidence" value="ECO:0007669"/>
    <property type="project" value="UniProtKB-KW"/>
</dbReference>
<name>A0A4P7NT89_PYROR</name>
<keyword evidence="1" id="KW-0547">Nucleotide-binding</keyword>
<dbReference type="Proteomes" id="UP000294847">
    <property type="component" value="Chromosome 6"/>
</dbReference>
<feature type="compositionally biased region" description="Pro residues" evidence="4">
    <location>
        <begin position="135"/>
        <end position="146"/>
    </location>
</feature>
<dbReference type="InterPro" id="IPR001650">
    <property type="entry name" value="Helicase_C-like"/>
</dbReference>
<evidence type="ECO:0000313" key="8">
    <source>
        <dbReference type="Proteomes" id="UP000294847"/>
    </source>
</evidence>
<gene>
    <name evidence="7" type="ORF">PoMZ_06810</name>
</gene>
<feature type="domain" description="Helicase ATP-binding" evidence="5">
    <location>
        <begin position="595"/>
        <end position="771"/>
    </location>
</feature>
<keyword evidence="2" id="KW-0378">Hydrolase</keyword>
<dbReference type="InterPro" id="IPR002464">
    <property type="entry name" value="DNA/RNA_helicase_DEAH_CS"/>
</dbReference>
<accession>A0A4P7NT89</accession>
<dbReference type="SMART" id="SM00487">
    <property type="entry name" value="DEXDc"/>
    <property type="match status" value="1"/>
</dbReference>
<evidence type="ECO:0000256" key="3">
    <source>
        <dbReference type="ARBA" id="ARBA00022840"/>
    </source>
</evidence>
<evidence type="ECO:0000313" key="7">
    <source>
        <dbReference type="EMBL" id="QBZ65106.1"/>
    </source>
</evidence>
<dbReference type="CDD" id="cd18791">
    <property type="entry name" value="SF2_C_RHA"/>
    <property type="match status" value="1"/>
</dbReference>
<reference evidence="7 8" key="1">
    <citation type="journal article" date="2019" name="Mol. Biol. Evol.">
        <title>Blast fungal genomes show frequent chromosomal changes, gene gains and losses, and effector gene turnover.</title>
        <authorList>
            <person name="Gomez Luciano L.B."/>
            <person name="Jason Tsai I."/>
            <person name="Chuma I."/>
            <person name="Tosa Y."/>
            <person name="Chen Y.H."/>
            <person name="Li J.Y."/>
            <person name="Li M.Y."/>
            <person name="Jade Lu M.Y."/>
            <person name="Nakayashiki H."/>
            <person name="Li W.H."/>
        </authorList>
    </citation>
    <scope>NUCLEOTIDE SEQUENCE [LARGE SCALE GENOMIC DNA]</scope>
    <source>
        <strain evidence="7">MZ5-1-6</strain>
    </source>
</reference>
<dbReference type="PROSITE" id="PS51192">
    <property type="entry name" value="HELICASE_ATP_BIND_1"/>
    <property type="match status" value="1"/>
</dbReference>
<sequence>MTALARLLSIGRHHATVSIKHRPLAAKCSTIAHQNHTYSSQKLAGKSDLVAQILHSSRILPSEAEHVGFSKAGEWSGLGDSKAPNDAKSQHSGQLDHVVASDENGETEAANVTPTWMEMCETAVAERHGQHNPPADNPPADNPPAENPKAAHKKQIKPGIIRDLNYFVPDLTGCHLSELATLDCAVIDKYIESVLYGVCLFAQLDSVANSTYKDPKGWLQISSETLQLNQSGQVFQTTIQAHMPDARVVGIGHGVNALDATRAAWLDILIQPEAFWLLKVRHLDPNLAITDITDLCDKPDERDRYGPSMMKIYDVAAACGSVPTVDAMPVTIYSPHDRELIMCYKFSIQAQDLDIHAQAIARGMPAAMKKAKVLFLDKIEALDKMHPAGADESLPSIIGPPKNANQFVKTFLETHRSQHSGLYSHVDVTVELWRPFGNEVNLLAARLLGNGLPVGPTVMAAVDARKITSLASYAAALSLAAAIPTAAREPKSGKPSQDMVPLLEMSLDSSSLGTMTVPRSIRSQVVQRLPASAVEHFHSNRPGARRSSWMHPLARSSLNRRLAARLEAYQADPHLEHIRAQRASLPMNKHRKQLLKLVEGSHFCIVIGATGSGKSTQVPQIILDDAIKQGRGADTRILCLQPRRAAAMWVAQRVASERGERLGESVGFRIRFDARLANRQGGTVSFVTLGILLKQLQDGVQETLDMYSHIVIDEVHERSLELDLLLVVLKKAIAERLAKGQSLPKIILMSASISNQEQLQEYLADSLHDGKARRLPAHQACPILSIPGRTFPVSSIYLDRLLPMIRDKYGEQLDLWLEDKPFKNAAIQYLETETSSEWDISDKTLAERHAAYVPIDLVAATIAHIASSASPGDILVFLPGIKEIRSVNDVLRDRQGSLGIDFKDINFNDTSKFRIHFLHSAVSAAEQTKIFQKVPLGCRRIILASNIAETSVTIPDVVHVVDVGKTRDRKYDRSTRITGMYTGWQTKSKAMQRQGRAGRTQEGHYYGLYSEQRRQGMKDDALPEMLKLDLTNTCLSVKGFGFRDNVADFLAAAISPPPPSVVQDAVNSLKAMDALAENERITSLGHLLLRIPLHPLLGKMILLGVFFRCVGPMIVLCALHGGGSLFEVPPGSPSAAKRAHQQFRVADSDHLSQMKAFNHLRQLEQISHREAVDFARSEHLNFAKYEEAKLTAAQIEQVLINHGLVPPRDELEHRFSSPGGVELNVNSGNEQLLKALLVKGLYPNVAVKVARSPTRMSLKAAAGGSGHVLLGHASVVQPITNHELFPKNSLFVYSELVRQDYINLMFLTNVSHLESPLVLALFGGSLLRPEPHDAVVQQPLSTADGGRFGFAYKVEDPDHSNPQSRTPAETLVQFREHMDVVLDDAFRRLLFQQQRGPQGSASAICAGTPELEDLVDRVVNLLDREKGRVH</sequence>
<keyword evidence="3" id="KW-0067">ATP-binding</keyword>
<dbReference type="Gene3D" id="1.20.120.1080">
    <property type="match status" value="1"/>
</dbReference>
<dbReference type="PANTHER" id="PTHR18934">
    <property type="entry name" value="ATP-DEPENDENT RNA HELICASE"/>
    <property type="match status" value="1"/>
</dbReference>